<gene>
    <name evidence="1" type="ORF">Alo02nite_61440</name>
</gene>
<dbReference type="EMBL" id="BOMP01000104">
    <property type="protein sequence ID" value="GIE43246.1"/>
    <property type="molecule type" value="Genomic_DNA"/>
</dbReference>
<keyword evidence="2" id="KW-1185">Reference proteome</keyword>
<evidence type="ECO:0000313" key="2">
    <source>
        <dbReference type="Proteomes" id="UP000631312"/>
    </source>
</evidence>
<organism evidence="1 2">
    <name type="scientific">Actinoplanes lobatus</name>
    <dbReference type="NCBI Taxonomy" id="113568"/>
    <lineage>
        <taxon>Bacteria</taxon>
        <taxon>Bacillati</taxon>
        <taxon>Actinomycetota</taxon>
        <taxon>Actinomycetes</taxon>
        <taxon>Micromonosporales</taxon>
        <taxon>Micromonosporaceae</taxon>
        <taxon>Actinoplanes</taxon>
    </lineage>
</organism>
<comment type="caution">
    <text evidence="1">The sequence shown here is derived from an EMBL/GenBank/DDBJ whole genome shotgun (WGS) entry which is preliminary data.</text>
</comment>
<protein>
    <submittedName>
        <fullName evidence="1">Uncharacterized protein</fullName>
    </submittedName>
</protein>
<proteinExistence type="predicted"/>
<sequence length="73" mass="8428">MLSFPSPPPDYREAKMLTEAMRRLLWRRRARAARAWRDAERHQAAERSEAIRRILDYGAGHCLAEQSPAGPQP</sequence>
<reference evidence="1 2" key="1">
    <citation type="submission" date="2021-01" db="EMBL/GenBank/DDBJ databases">
        <title>Whole genome shotgun sequence of Actinoplanes lobatus NBRC 12513.</title>
        <authorList>
            <person name="Komaki H."/>
            <person name="Tamura T."/>
        </authorList>
    </citation>
    <scope>NUCLEOTIDE SEQUENCE [LARGE SCALE GENOMIC DNA]</scope>
    <source>
        <strain evidence="1 2">NBRC 12513</strain>
    </source>
</reference>
<evidence type="ECO:0000313" key="1">
    <source>
        <dbReference type="EMBL" id="GIE43246.1"/>
    </source>
</evidence>
<accession>A0ABQ4AQX3</accession>
<dbReference type="Proteomes" id="UP000631312">
    <property type="component" value="Unassembled WGS sequence"/>
</dbReference>
<name>A0ABQ4AQX3_9ACTN</name>